<sequence length="300" mass="32158">MSKQDQYTMTDPRTQYDSEHTHYNSDQPDPALDKKLDPSADHGETTYRGSERLKGRKALVTGGDSGIGRAVAIAFAREGADVVINYLPSEKVDGESTLEILKEAGVSAKGIAGDIKEEDFCVSLVDEAKGFLDGLDIVVNNAGKQQFVEDIENLTTEQFRTTFETNVFAMFWITKAAAKYMPPGGSIINSTSIQSYQPSPGLLDYASTKGAITSFTKSCAKMLIEKGIRVNGVAPGPIWTPIQQSGGQAPGKLPNFGENTPIGRVGQPAELAPAYVYLASQESSYVTAEILGVTGGKHLP</sequence>
<evidence type="ECO:0000256" key="2">
    <source>
        <dbReference type="ARBA" id="ARBA00023002"/>
    </source>
</evidence>
<dbReference type="AlphaFoldDB" id="A0A075NUW3"/>
<dbReference type="EMBL" id="CP008849">
    <property type="protein sequence ID" value="AIF98424.1"/>
    <property type="molecule type" value="Genomic_DNA"/>
</dbReference>
<keyword evidence="6" id="KW-1185">Reference proteome</keyword>
<name>A0A075NUW3_9ALTE</name>
<feature type="compositionally biased region" description="Basic and acidic residues" evidence="4">
    <location>
        <begin position="31"/>
        <end position="48"/>
    </location>
</feature>
<evidence type="ECO:0000256" key="4">
    <source>
        <dbReference type="SAM" id="MobiDB-lite"/>
    </source>
</evidence>
<dbReference type="GO" id="GO:0016614">
    <property type="term" value="F:oxidoreductase activity, acting on CH-OH group of donors"/>
    <property type="evidence" value="ECO:0007669"/>
    <property type="project" value="UniProtKB-ARBA"/>
</dbReference>
<protein>
    <recommendedName>
        <fullName evidence="3">Uncharacterized oxidoreductase YghA</fullName>
    </recommendedName>
</protein>
<proteinExistence type="inferred from homology"/>
<dbReference type="GeneID" id="78254622"/>
<dbReference type="Gene3D" id="3.40.50.720">
    <property type="entry name" value="NAD(P)-binding Rossmann-like Domain"/>
    <property type="match status" value="1"/>
</dbReference>
<accession>A0A075NUW3</accession>
<dbReference type="PANTHER" id="PTHR48107:SF16">
    <property type="entry name" value="NADPH-DEPENDENT ALDEHYDE REDUCTASE 1, CHLOROPLASTIC"/>
    <property type="match status" value="1"/>
</dbReference>
<feature type="compositionally biased region" description="Basic and acidic residues" evidence="4">
    <location>
        <begin position="14"/>
        <end position="23"/>
    </location>
</feature>
<organism evidence="5 6">
    <name type="scientific">Alteromonas australica</name>
    <dbReference type="NCBI Taxonomy" id="589873"/>
    <lineage>
        <taxon>Bacteria</taxon>
        <taxon>Pseudomonadati</taxon>
        <taxon>Pseudomonadota</taxon>
        <taxon>Gammaproteobacteria</taxon>
        <taxon>Alteromonadales</taxon>
        <taxon>Alteromonadaceae</taxon>
        <taxon>Alteromonas/Salinimonas group</taxon>
        <taxon>Alteromonas</taxon>
    </lineage>
</organism>
<feature type="region of interest" description="Disordered" evidence="4">
    <location>
        <begin position="1"/>
        <end position="48"/>
    </location>
</feature>
<dbReference type="InterPro" id="IPR002347">
    <property type="entry name" value="SDR_fam"/>
</dbReference>
<dbReference type="PANTHER" id="PTHR48107">
    <property type="entry name" value="NADPH-DEPENDENT ALDEHYDE REDUCTASE-LIKE PROTEIN, CHLOROPLASTIC-RELATED"/>
    <property type="match status" value="1"/>
</dbReference>
<evidence type="ECO:0000313" key="6">
    <source>
        <dbReference type="Proteomes" id="UP000056090"/>
    </source>
</evidence>
<dbReference type="PRINTS" id="PR00080">
    <property type="entry name" value="SDRFAMILY"/>
</dbReference>
<dbReference type="InterPro" id="IPR036291">
    <property type="entry name" value="NAD(P)-bd_dom_sf"/>
</dbReference>
<evidence type="ECO:0000256" key="1">
    <source>
        <dbReference type="ARBA" id="ARBA00006484"/>
    </source>
</evidence>
<feature type="compositionally biased region" description="Polar residues" evidence="4">
    <location>
        <begin position="1"/>
        <end position="13"/>
    </location>
</feature>
<dbReference type="eggNOG" id="COG1028">
    <property type="taxonomic scope" value="Bacteria"/>
</dbReference>
<comment type="similarity">
    <text evidence="1">Belongs to the short-chain dehydrogenases/reductases (SDR) family.</text>
</comment>
<dbReference type="SUPFAM" id="SSF51735">
    <property type="entry name" value="NAD(P)-binding Rossmann-fold domains"/>
    <property type="match status" value="1"/>
</dbReference>
<dbReference type="Proteomes" id="UP000056090">
    <property type="component" value="Chromosome"/>
</dbReference>
<dbReference type="KEGG" id="aal:EP13_06810"/>
<evidence type="ECO:0000313" key="5">
    <source>
        <dbReference type="EMBL" id="AIF98424.1"/>
    </source>
</evidence>
<dbReference type="RefSeq" id="WP_044056616.1">
    <property type="nucleotide sequence ID" value="NZ_CBCSKJ010000001.1"/>
</dbReference>
<gene>
    <name evidence="5" type="ORF">EP13_06810</name>
</gene>
<dbReference type="FunFam" id="3.40.50.720:FF:000097">
    <property type="entry name" value="SDR family oxidoreductase"/>
    <property type="match status" value="1"/>
</dbReference>
<dbReference type="PRINTS" id="PR00081">
    <property type="entry name" value="GDHRDH"/>
</dbReference>
<keyword evidence="2" id="KW-0560">Oxidoreductase</keyword>
<reference evidence="5 6" key="1">
    <citation type="submission" date="2014-06" db="EMBL/GenBank/DDBJ databases">
        <title>Genomes of Alteromonas australica, a world apart.</title>
        <authorList>
            <person name="Gonzaga A."/>
            <person name="Lopez-Perez M."/>
            <person name="Rodriguez-Valera F."/>
        </authorList>
    </citation>
    <scope>NUCLEOTIDE SEQUENCE [LARGE SCALE GENOMIC DNA]</scope>
    <source>
        <strain evidence="5 6">H 17</strain>
    </source>
</reference>
<evidence type="ECO:0000256" key="3">
    <source>
        <dbReference type="ARBA" id="ARBA00067437"/>
    </source>
</evidence>
<dbReference type="Pfam" id="PF13561">
    <property type="entry name" value="adh_short_C2"/>
    <property type="match status" value="1"/>
</dbReference>